<dbReference type="Proteomes" id="UP000230353">
    <property type="component" value="Unassembled WGS sequence"/>
</dbReference>
<feature type="transmembrane region" description="Helical" evidence="1">
    <location>
        <begin position="32"/>
        <end position="49"/>
    </location>
</feature>
<evidence type="ECO:0000256" key="1">
    <source>
        <dbReference type="SAM" id="Phobius"/>
    </source>
</evidence>
<comment type="caution">
    <text evidence="2">The sequence shown here is derived from an EMBL/GenBank/DDBJ whole genome shotgun (WGS) entry which is preliminary data.</text>
</comment>
<dbReference type="InterPro" id="IPR046548">
    <property type="entry name" value="DUF6804"/>
</dbReference>
<keyword evidence="1" id="KW-0812">Transmembrane</keyword>
<organism evidence="2 3">
    <name type="scientific">Candidatus Tagabacteria bacterium CG09_land_8_20_14_0_10_41_14</name>
    <dbReference type="NCBI Taxonomy" id="1975021"/>
    <lineage>
        <taxon>Bacteria</taxon>
        <taxon>Candidatus Tagaibacteriota</taxon>
    </lineage>
</organism>
<protein>
    <submittedName>
        <fullName evidence="2">Uncharacterized protein</fullName>
    </submittedName>
</protein>
<keyword evidence="1" id="KW-1133">Transmembrane helix</keyword>
<reference evidence="3" key="1">
    <citation type="submission" date="2017-09" db="EMBL/GenBank/DDBJ databases">
        <title>Depth-based differentiation of microbial function through sediment-hosted aquifers and enrichment of novel symbionts in the deep terrestrial subsurface.</title>
        <authorList>
            <person name="Probst A.J."/>
            <person name="Ladd B."/>
            <person name="Jarett J.K."/>
            <person name="Geller-Mcgrath D.E."/>
            <person name="Sieber C.M.K."/>
            <person name="Emerson J.B."/>
            <person name="Anantharaman K."/>
            <person name="Thomas B.C."/>
            <person name="Malmstrom R."/>
            <person name="Stieglmeier M."/>
            <person name="Klingl A."/>
            <person name="Woyke T."/>
            <person name="Ryan C.M."/>
            <person name="Banfield J.F."/>
        </authorList>
    </citation>
    <scope>NUCLEOTIDE SEQUENCE [LARGE SCALE GENOMIC DNA]</scope>
</reference>
<keyword evidence="1" id="KW-0472">Membrane</keyword>
<evidence type="ECO:0000313" key="2">
    <source>
        <dbReference type="EMBL" id="PIS13560.1"/>
    </source>
</evidence>
<evidence type="ECO:0000313" key="3">
    <source>
        <dbReference type="Proteomes" id="UP000230353"/>
    </source>
</evidence>
<feature type="transmembrane region" description="Helical" evidence="1">
    <location>
        <begin position="54"/>
        <end position="75"/>
    </location>
</feature>
<dbReference type="AlphaFoldDB" id="A0A2H0WLP0"/>
<dbReference type="Pfam" id="PF20619">
    <property type="entry name" value="DUF6804"/>
    <property type="match status" value="1"/>
</dbReference>
<proteinExistence type="predicted"/>
<feature type="transmembrane region" description="Helical" evidence="1">
    <location>
        <begin position="81"/>
        <end position="100"/>
    </location>
</feature>
<feature type="transmembrane region" description="Helical" evidence="1">
    <location>
        <begin position="5"/>
        <end position="26"/>
    </location>
</feature>
<dbReference type="EMBL" id="PEZL01000015">
    <property type="protein sequence ID" value="PIS13560.1"/>
    <property type="molecule type" value="Genomic_DNA"/>
</dbReference>
<sequence>MNPAVILRIFVWVVVAVLLVAAAGFYRGDFMILRWVVSIAGIILIYTTFISRKFYWLTAFIIAVIVFNPIVPLYLKNIGAWRIIDAAAAVLFGIFLWRYYDYYGKGYSFEYYIASLFPADSWTVMDKTRDFSKALKRSVESDSNPDFTFRHIKTGKVFAVECKYRSYFFKGGIDWDKRKGDNYRIYGKSRGIPVFVAIGVGGNPKNPLELFFVPLEKLNNFSYQIIPKEELALFKRKPRQQFISIEEITK</sequence>
<name>A0A2H0WLP0_9BACT</name>
<accession>A0A2H0WLP0</accession>
<gene>
    <name evidence="2" type="ORF">COT67_01105</name>
</gene>